<dbReference type="SUPFAM" id="SSF57850">
    <property type="entry name" value="RING/U-box"/>
    <property type="match status" value="1"/>
</dbReference>
<protein>
    <recommendedName>
        <fullName evidence="8">CCR4-NOT transcription complex subunit 4</fullName>
    </recommendedName>
</protein>
<evidence type="ECO:0000256" key="2">
    <source>
        <dbReference type="PROSITE-ProRule" id="PRU00176"/>
    </source>
</evidence>
<keyword evidence="1" id="KW-0479">Metal-binding</keyword>
<organism evidence="6 7">
    <name type="scientific">Rhododendron griersonianum</name>
    <dbReference type="NCBI Taxonomy" id="479676"/>
    <lineage>
        <taxon>Eukaryota</taxon>
        <taxon>Viridiplantae</taxon>
        <taxon>Streptophyta</taxon>
        <taxon>Embryophyta</taxon>
        <taxon>Tracheophyta</taxon>
        <taxon>Spermatophyta</taxon>
        <taxon>Magnoliopsida</taxon>
        <taxon>eudicotyledons</taxon>
        <taxon>Gunneridae</taxon>
        <taxon>Pentapetalae</taxon>
        <taxon>asterids</taxon>
        <taxon>Ericales</taxon>
        <taxon>Ericaceae</taxon>
        <taxon>Ericoideae</taxon>
        <taxon>Rhodoreae</taxon>
        <taxon>Rhododendron</taxon>
    </lineage>
</organism>
<comment type="caution">
    <text evidence="6">The sequence shown here is derived from an EMBL/GenBank/DDBJ whole genome shotgun (WGS) entry which is preliminary data.</text>
</comment>
<feature type="region of interest" description="Disordered" evidence="3">
    <location>
        <begin position="561"/>
        <end position="606"/>
    </location>
</feature>
<dbReference type="InterPro" id="IPR039780">
    <property type="entry name" value="Mot2"/>
</dbReference>
<dbReference type="PROSITE" id="PS50089">
    <property type="entry name" value="ZF_RING_2"/>
    <property type="match status" value="1"/>
</dbReference>
<evidence type="ECO:0000256" key="1">
    <source>
        <dbReference type="PROSITE-ProRule" id="PRU00175"/>
    </source>
</evidence>
<dbReference type="GO" id="GO:0003723">
    <property type="term" value="F:RNA binding"/>
    <property type="evidence" value="ECO:0007669"/>
    <property type="project" value="UniProtKB-UniRule"/>
</dbReference>
<sequence>MTNEGEKTCPLCAEEMDLTDQQLKPCKCGYEICVWCWHHLMDMAEKDETEGRCPACRTPYNKEKIVGMTSNCERLVAEMNMEKKVKSQKTKSKASDGRKHLSNVRVIQRNLVYIVGLPLDLVDEDLLQGREYFGQYGKVLKVSISRTAAGSIQQFANNTCSVYITYSKEEEAVRCIQSVHGFVLDGSCLRACFGTTKYCHAWLRNMPCSNPDCLYLHEIGTQEDSFTKDEIISAYTRSRVQQITGATINMQRRSGNVLPPPADEYYINGSATSEKPITKSASNNPASSVRGSPPNSSSGQSAPLPAAASWGPRASNCHQPPSILVCANGPSKQKAEAYSGSTAVASTTQVPLLNDDARKKLISHEERQKILRSGKKEALEPDRQLGIAPTTASEGLPVTSTVNGQLHSLPASEDKDRCISTAPYVTNSFDLSGRSNGHVADKDQNVFSNGNIQNSLSRIEQLNVGNRHSCHHSGDTRPNCSHSDNTLVSALPKSPHICVAREHSDRILNPVTREESDWRSDSHAQVADVHSQFVSPEVLRDSRYFDDQRFKDPEVLRHARYLSNSSPSSRLSNHSRSYSPQQKDSYGSTSFKVDPQISDDKNDKGSLLHTSDVPIALNRFPEDIISSSLDPERTVDDSYLLPLEPKKKHVGRFESEAVNADQNTATGMGESSIISNILSMDFNSWEESLTSPQNLAKLLGEDDRHQGSLKLSSCWKVHNSNQSRFSFARLEEGRNQVSDVEPSSSNIGLVLKDRPLSHDFPKHGDHNGSSTCTIEESDNFASSHSHISSNKIFGELRLTSAYTVFSDPKKLMVTVSRAQISAPPGFSGPSRAPPPGFTERMEPTFDAMSGNHFLDPSSLLRNPYQVPTTEIITGDLEFMDPAILAVGKGRLPPGLNSAAGLEARPNYASQLNAFGNEASLQLLIPRSLPPLQNQRFSDMGNDFSPLSDAYRIPSRIMEQTQTNTLSPFAQHPLQQSRTAPMVNGQWGRWNEVQNGNDLGMAELLRTEVLGLNKIHTGYEDSKFRMPSSVVLNGGTEHTCGNRCPCLREKKLSPSLSDFRDCRLVKASIRLKTGCQKPAVSKLRSRFLLQMVDRQVMSMVRLAGYPLQTGASLSPSSVFAVANYLSPVQIDSSATIVKSLSDQNRPPPAPPAVAASSPLPSSEFKFSELSPQEARASLLLYLNKLLLSASPTSSRPDLPFQIRDALNNNNDNDNNNNLCLDVDGHDVTEEELSPNWWTSATSPTTPFPGSPRSMGVFNTKALVKRFYALPNEFWDLGKDSWTRAKLNIDAMTSNADLRSVLSEMFDRE</sequence>
<name>A0AAV6LPR3_9ERIC</name>
<dbReference type="EMBL" id="JACTNZ010000001">
    <property type="protein sequence ID" value="KAG5566821.1"/>
    <property type="molecule type" value="Genomic_DNA"/>
</dbReference>
<dbReference type="InterPro" id="IPR003954">
    <property type="entry name" value="RRM_euk-type"/>
</dbReference>
<dbReference type="Gene3D" id="3.30.40.10">
    <property type="entry name" value="Zinc/RING finger domain, C3HC4 (zinc finger)"/>
    <property type="match status" value="1"/>
</dbReference>
<dbReference type="SMART" id="SM00360">
    <property type="entry name" value="RRM"/>
    <property type="match status" value="1"/>
</dbReference>
<dbReference type="GO" id="GO:0030014">
    <property type="term" value="C:CCR4-NOT complex"/>
    <property type="evidence" value="ECO:0007669"/>
    <property type="project" value="InterPro"/>
</dbReference>
<dbReference type="CDD" id="cd12438">
    <property type="entry name" value="RRM_CNOT4"/>
    <property type="match status" value="1"/>
</dbReference>
<feature type="region of interest" description="Disordered" evidence="3">
    <location>
        <begin position="251"/>
        <end position="314"/>
    </location>
</feature>
<feature type="compositionally biased region" description="Low complexity" evidence="3">
    <location>
        <begin position="561"/>
        <end position="580"/>
    </location>
</feature>
<dbReference type="SUPFAM" id="SSF54928">
    <property type="entry name" value="RNA-binding domain, RBD"/>
    <property type="match status" value="1"/>
</dbReference>
<feature type="compositionally biased region" description="Polar residues" evidence="3">
    <location>
        <begin position="269"/>
        <end position="286"/>
    </location>
</feature>
<dbReference type="GO" id="GO:0004842">
    <property type="term" value="F:ubiquitin-protein transferase activity"/>
    <property type="evidence" value="ECO:0007669"/>
    <property type="project" value="InterPro"/>
</dbReference>
<dbReference type="Pfam" id="PF00076">
    <property type="entry name" value="RRM_1"/>
    <property type="match status" value="1"/>
</dbReference>
<dbReference type="GO" id="GO:0008270">
    <property type="term" value="F:zinc ion binding"/>
    <property type="evidence" value="ECO:0007669"/>
    <property type="project" value="UniProtKB-KW"/>
</dbReference>
<dbReference type="InterPro" id="IPR001841">
    <property type="entry name" value="Znf_RING"/>
</dbReference>
<dbReference type="InterPro" id="IPR035979">
    <property type="entry name" value="RBD_domain_sf"/>
</dbReference>
<keyword evidence="2" id="KW-0694">RNA-binding</keyword>
<dbReference type="InterPro" id="IPR013083">
    <property type="entry name" value="Znf_RING/FYVE/PHD"/>
</dbReference>
<dbReference type="SMART" id="SM00361">
    <property type="entry name" value="RRM_1"/>
    <property type="match status" value="1"/>
</dbReference>
<dbReference type="Pfam" id="PF14570">
    <property type="entry name" value="zf-RING_4"/>
    <property type="match status" value="1"/>
</dbReference>
<feature type="compositionally biased region" description="Polar residues" evidence="3">
    <location>
        <begin position="581"/>
        <end position="591"/>
    </location>
</feature>
<dbReference type="InterPro" id="IPR039515">
    <property type="entry name" value="NOT4_mRING-HC-C4C4"/>
</dbReference>
<dbReference type="PROSITE" id="PS50102">
    <property type="entry name" value="RRM"/>
    <property type="match status" value="1"/>
</dbReference>
<dbReference type="GO" id="GO:0016567">
    <property type="term" value="P:protein ubiquitination"/>
    <property type="evidence" value="ECO:0007669"/>
    <property type="project" value="TreeGrafter"/>
</dbReference>
<gene>
    <name evidence="6" type="ORF">RHGRI_002382</name>
</gene>
<reference evidence="6" key="1">
    <citation type="submission" date="2020-08" db="EMBL/GenBank/DDBJ databases">
        <title>Plant Genome Project.</title>
        <authorList>
            <person name="Zhang R.-G."/>
        </authorList>
    </citation>
    <scope>NUCLEOTIDE SEQUENCE</scope>
    <source>
        <strain evidence="6">WSP0</strain>
        <tissue evidence="6">Leaf</tissue>
    </source>
</reference>
<proteinExistence type="predicted"/>
<dbReference type="CDD" id="cd16618">
    <property type="entry name" value="mRING-HC-C4C4_CNOT4"/>
    <property type="match status" value="1"/>
</dbReference>
<accession>A0AAV6LPR3</accession>
<evidence type="ECO:0000256" key="3">
    <source>
        <dbReference type="SAM" id="MobiDB-lite"/>
    </source>
</evidence>
<dbReference type="PANTHER" id="PTHR12603">
    <property type="entry name" value="CCR4-NOT TRANSCRIPTION COMPLEX RELATED"/>
    <property type="match status" value="1"/>
</dbReference>
<keyword evidence="1" id="KW-0863">Zinc-finger</keyword>
<keyword evidence="1" id="KW-0862">Zinc</keyword>
<dbReference type="Gene3D" id="3.30.70.330">
    <property type="match status" value="1"/>
</dbReference>
<evidence type="ECO:0000313" key="7">
    <source>
        <dbReference type="Proteomes" id="UP000823749"/>
    </source>
</evidence>
<evidence type="ECO:0000259" key="4">
    <source>
        <dbReference type="PROSITE" id="PS50089"/>
    </source>
</evidence>
<dbReference type="FunFam" id="3.30.70.330:FF:000161">
    <property type="entry name" value="RNA binding (RRM/RBD/RNP motifs) family protein"/>
    <property type="match status" value="1"/>
</dbReference>
<dbReference type="InterPro" id="IPR034261">
    <property type="entry name" value="CNOT4_RRM"/>
</dbReference>
<dbReference type="InterPro" id="IPR012677">
    <property type="entry name" value="Nucleotide-bd_a/b_plait_sf"/>
</dbReference>
<dbReference type="InterPro" id="IPR000504">
    <property type="entry name" value="RRM_dom"/>
</dbReference>
<evidence type="ECO:0008006" key="8">
    <source>
        <dbReference type="Google" id="ProtNLM"/>
    </source>
</evidence>
<keyword evidence="7" id="KW-1185">Reference proteome</keyword>
<feature type="compositionally biased region" description="Low complexity" evidence="3">
    <location>
        <begin position="287"/>
        <end position="299"/>
    </location>
</feature>
<evidence type="ECO:0000259" key="5">
    <source>
        <dbReference type="PROSITE" id="PS50102"/>
    </source>
</evidence>
<feature type="domain" description="RRM" evidence="5">
    <location>
        <begin position="110"/>
        <end position="196"/>
    </location>
</feature>
<feature type="domain" description="RING-type" evidence="4">
    <location>
        <begin position="9"/>
        <end position="57"/>
    </location>
</feature>
<dbReference type="PANTHER" id="PTHR12603:SF36">
    <property type="entry name" value="RNA BINDING (RRM_RBD_RNP MOTIFS) FAMILY PROTEIN"/>
    <property type="match status" value="1"/>
</dbReference>
<dbReference type="Proteomes" id="UP000823749">
    <property type="component" value="Chromosome 1"/>
</dbReference>
<evidence type="ECO:0000313" key="6">
    <source>
        <dbReference type="EMBL" id="KAG5566821.1"/>
    </source>
</evidence>